<dbReference type="Pfam" id="PF01497">
    <property type="entry name" value="Peripla_BP_2"/>
    <property type="match status" value="1"/>
</dbReference>
<evidence type="ECO:0000259" key="7">
    <source>
        <dbReference type="PROSITE" id="PS50983"/>
    </source>
</evidence>
<feature type="domain" description="Fe/B12 periplasmic-binding" evidence="7">
    <location>
        <begin position="78"/>
        <end position="338"/>
    </location>
</feature>
<evidence type="ECO:0000256" key="3">
    <source>
        <dbReference type="ARBA" id="ARBA00022448"/>
    </source>
</evidence>
<dbReference type="RefSeq" id="WP_317936222.1">
    <property type="nucleotide sequence ID" value="NZ_JAUBDH010000006.1"/>
</dbReference>
<proteinExistence type="inferred from homology"/>
<evidence type="ECO:0000313" key="8">
    <source>
        <dbReference type="EMBL" id="MDW0110552.1"/>
    </source>
</evidence>
<accession>A0ABU4G2H3</accession>
<evidence type="ECO:0000313" key="9">
    <source>
        <dbReference type="Proteomes" id="UP001280629"/>
    </source>
</evidence>
<comment type="similarity">
    <text evidence="2">Belongs to the bacterial solute-binding protein 8 family.</text>
</comment>
<evidence type="ECO:0000256" key="6">
    <source>
        <dbReference type="SAM" id="SignalP"/>
    </source>
</evidence>
<keyword evidence="9" id="KW-1185">Reference proteome</keyword>
<dbReference type="PROSITE" id="PS51257">
    <property type="entry name" value="PROKAR_LIPOPROTEIN"/>
    <property type="match status" value="1"/>
</dbReference>
<feature type="chain" id="PRO_5047219621" evidence="6">
    <location>
        <begin position="23"/>
        <end position="338"/>
    </location>
</feature>
<reference evidence="8 9" key="1">
    <citation type="submission" date="2023-06" db="EMBL/GenBank/DDBJ databases">
        <title>Sporosarcina sp. nov., isolated from Korean traditional fermented seafood 'Jeotgal'.</title>
        <authorList>
            <person name="Yang A.-I."/>
            <person name="Shin N.-R."/>
        </authorList>
    </citation>
    <scope>NUCLEOTIDE SEQUENCE [LARGE SCALE GENOMIC DNA]</scope>
    <source>
        <strain evidence="8 9">KCTC3840</strain>
    </source>
</reference>
<comment type="caution">
    <text evidence="8">The sequence shown here is derived from an EMBL/GenBank/DDBJ whole genome shotgun (WGS) entry which is preliminary data.</text>
</comment>
<sequence length="338" mass="36135">MNKKYWLMAVSALLALSLSACSENEDTASSGDTEKANAAEVTTKVKGTEKKDAADENATEQTITYLGEDYVLPAKVDSIVAASLESMEDAAILGVKPVGVLAVGDAIPEYLASDLEGASLVGDKFAPNNEAILALDPDVILGSSKHGEDVVAAMNKIQTMIPYSHLSANWEENLQLLGKLTGKESEADEIIKDYNAKAAEAKEKIGDSFNDKTALVLRIRQGSIAVYSDDVYLNAVLYSDLGLPVPEVVSNTKGQGELSLEALADINPDYIFLQFDESENADNLTAKDDLLTNPIFKSITAAKEDHVFVNTIAPLAQGGTAWSKVRFLDAAIENLVSE</sequence>
<evidence type="ECO:0000256" key="5">
    <source>
        <dbReference type="SAM" id="MobiDB-lite"/>
    </source>
</evidence>
<dbReference type="InterPro" id="IPR051313">
    <property type="entry name" value="Bact_iron-sidero_bind"/>
</dbReference>
<dbReference type="SUPFAM" id="SSF53807">
    <property type="entry name" value="Helical backbone' metal receptor"/>
    <property type="match status" value="1"/>
</dbReference>
<organism evidence="8 9">
    <name type="scientific">Sporosarcina aquimarina</name>
    <dbReference type="NCBI Taxonomy" id="114975"/>
    <lineage>
        <taxon>Bacteria</taxon>
        <taxon>Bacillati</taxon>
        <taxon>Bacillota</taxon>
        <taxon>Bacilli</taxon>
        <taxon>Bacillales</taxon>
        <taxon>Caryophanaceae</taxon>
        <taxon>Sporosarcina</taxon>
    </lineage>
</organism>
<protein>
    <submittedName>
        <fullName evidence="8">ABC transporter substrate-binding protein</fullName>
    </submittedName>
</protein>
<dbReference type="Gene3D" id="3.40.50.1980">
    <property type="entry name" value="Nitrogenase molybdenum iron protein domain"/>
    <property type="match status" value="2"/>
</dbReference>
<evidence type="ECO:0000256" key="2">
    <source>
        <dbReference type="ARBA" id="ARBA00008814"/>
    </source>
</evidence>
<evidence type="ECO:0000256" key="4">
    <source>
        <dbReference type="ARBA" id="ARBA00022729"/>
    </source>
</evidence>
<evidence type="ECO:0000256" key="1">
    <source>
        <dbReference type="ARBA" id="ARBA00004196"/>
    </source>
</evidence>
<keyword evidence="4 6" id="KW-0732">Signal</keyword>
<dbReference type="PROSITE" id="PS50983">
    <property type="entry name" value="FE_B12_PBP"/>
    <property type="match status" value="1"/>
</dbReference>
<dbReference type="EMBL" id="JAUBDH010000006">
    <property type="protein sequence ID" value="MDW0110552.1"/>
    <property type="molecule type" value="Genomic_DNA"/>
</dbReference>
<gene>
    <name evidence="8" type="ORF">QT716_10945</name>
</gene>
<dbReference type="PANTHER" id="PTHR30532">
    <property type="entry name" value="IRON III DICITRATE-BINDING PERIPLASMIC PROTEIN"/>
    <property type="match status" value="1"/>
</dbReference>
<dbReference type="InterPro" id="IPR002491">
    <property type="entry name" value="ABC_transptr_periplasmic_BD"/>
</dbReference>
<feature type="signal peptide" evidence="6">
    <location>
        <begin position="1"/>
        <end position="22"/>
    </location>
</feature>
<keyword evidence="3" id="KW-0813">Transport</keyword>
<comment type="subcellular location">
    <subcellularLocation>
        <location evidence="1">Cell envelope</location>
    </subcellularLocation>
</comment>
<feature type="region of interest" description="Disordered" evidence="5">
    <location>
        <begin position="24"/>
        <end position="56"/>
    </location>
</feature>
<name>A0ABU4G2H3_9BACL</name>
<dbReference type="Proteomes" id="UP001280629">
    <property type="component" value="Unassembled WGS sequence"/>
</dbReference>
<dbReference type="PANTHER" id="PTHR30532:SF10">
    <property type="entry name" value="IRON-UPTAKE SYSTEM-BINDING PROTEIN"/>
    <property type="match status" value="1"/>
</dbReference>